<evidence type="ECO:0000313" key="2">
    <source>
        <dbReference type="EMBL" id="AZG71316.1"/>
    </source>
</evidence>
<name>A0A3G8LNG2_9GAMM</name>
<dbReference type="AlphaFoldDB" id="A0A3G8LNG2"/>
<dbReference type="RefSeq" id="WP_124728969.1">
    <property type="nucleotide sequence ID" value="NZ_CBCSKC010000002.1"/>
</dbReference>
<protein>
    <submittedName>
        <fullName evidence="2">DUF2975 domain-containing protein</fullName>
    </submittedName>
</protein>
<feature type="transmembrane region" description="Helical" evidence="1">
    <location>
        <begin position="161"/>
        <end position="177"/>
    </location>
</feature>
<feature type="transmembrane region" description="Helical" evidence="1">
    <location>
        <begin position="77"/>
        <end position="99"/>
    </location>
</feature>
<sequence>MDKIANISKWIKGLLALLAISQLGSYIAVMTMGDYQDGIYFISIDWWGAFQSYLSIDFAPSWQSLGEHLYADGFHPGLILSSVELIPYLFIYFFLFQLFSLYQNGQVFTSANFHCLTRIATVFFVWILLSLFYPLLVAFFLRSTGMSDTVPGFLTIGSQEVEYALMGLIFYCIGWVMKHAAELQTEAELTI</sequence>
<proteinExistence type="predicted"/>
<dbReference type="Pfam" id="PF11188">
    <property type="entry name" value="DUF2975"/>
    <property type="match status" value="1"/>
</dbReference>
<organism evidence="2 3">
    <name type="scientific">Shewanella livingstonensis</name>
    <dbReference type="NCBI Taxonomy" id="150120"/>
    <lineage>
        <taxon>Bacteria</taxon>
        <taxon>Pseudomonadati</taxon>
        <taxon>Pseudomonadota</taxon>
        <taxon>Gammaproteobacteria</taxon>
        <taxon>Alteromonadales</taxon>
        <taxon>Shewanellaceae</taxon>
        <taxon>Shewanella</taxon>
    </lineage>
</organism>
<keyword evidence="1" id="KW-0472">Membrane</keyword>
<reference evidence="3" key="1">
    <citation type="submission" date="2018-11" db="EMBL/GenBank/DDBJ databases">
        <title>Shewanella sp. M2.</title>
        <authorList>
            <person name="Hwang Y.J."/>
            <person name="Hwang C.Y."/>
        </authorList>
    </citation>
    <scope>NUCLEOTIDE SEQUENCE [LARGE SCALE GENOMIC DNA]</scope>
    <source>
        <strain evidence="3">LMG 19866</strain>
    </source>
</reference>
<feature type="transmembrane region" description="Helical" evidence="1">
    <location>
        <begin position="12"/>
        <end position="32"/>
    </location>
</feature>
<dbReference type="EMBL" id="CP034015">
    <property type="protein sequence ID" value="AZG71316.1"/>
    <property type="molecule type" value="Genomic_DNA"/>
</dbReference>
<accession>A0A3G8LNG2</accession>
<evidence type="ECO:0000313" key="3">
    <source>
        <dbReference type="Proteomes" id="UP000278035"/>
    </source>
</evidence>
<keyword evidence="1" id="KW-1133">Transmembrane helix</keyword>
<dbReference type="KEGG" id="slj:EGC82_00165"/>
<gene>
    <name evidence="2" type="ORF">EGC82_00165</name>
</gene>
<keyword evidence="3" id="KW-1185">Reference proteome</keyword>
<dbReference type="OrthoDB" id="6262385at2"/>
<feature type="transmembrane region" description="Helical" evidence="1">
    <location>
        <begin position="119"/>
        <end position="141"/>
    </location>
</feature>
<dbReference type="Proteomes" id="UP000278035">
    <property type="component" value="Chromosome"/>
</dbReference>
<keyword evidence="1" id="KW-0812">Transmembrane</keyword>
<evidence type="ECO:0000256" key="1">
    <source>
        <dbReference type="SAM" id="Phobius"/>
    </source>
</evidence>
<dbReference type="InterPro" id="IPR021354">
    <property type="entry name" value="DUF2975"/>
</dbReference>